<dbReference type="EMBL" id="VSSQ01082163">
    <property type="protein sequence ID" value="MPN30871.1"/>
    <property type="molecule type" value="Genomic_DNA"/>
</dbReference>
<dbReference type="AlphaFoldDB" id="A0A645GVI1"/>
<name>A0A645GVI1_9ZZZZ</name>
<comment type="caution">
    <text evidence="1">The sequence shown here is derived from an EMBL/GenBank/DDBJ whole genome shotgun (WGS) entry which is preliminary data.</text>
</comment>
<proteinExistence type="predicted"/>
<protein>
    <submittedName>
        <fullName evidence="1">Uncharacterized protein</fullName>
    </submittedName>
</protein>
<sequence>MAIAKVEFPSHKRILEDSINLIKSTKNLNTLLTRHEIAQEEYSWIKSQMNAGVPIFFKSNRYFPDELREYANVNIVRIADAEYVKYAAKKKTLKTDKAKDNLHDKYTNVLNECLFALLAVKNQKECISEIASLITKL</sequence>
<evidence type="ECO:0000313" key="1">
    <source>
        <dbReference type="EMBL" id="MPN30871.1"/>
    </source>
</evidence>
<organism evidence="1">
    <name type="scientific">bioreactor metagenome</name>
    <dbReference type="NCBI Taxonomy" id="1076179"/>
    <lineage>
        <taxon>unclassified sequences</taxon>
        <taxon>metagenomes</taxon>
        <taxon>ecological metagenomes</taxon>
    </lineage>
</organism>
<gene>
    <name evidence="1" type="ORF">SDC9_178342</name>
</gene>
<reference evidence="1" key="1">
    <citation type="submission" date="2019-08" db="EMBL/GenBank/DDBJ databases">
        <authorList>
            <person name="Kucharzyk K."/>
            <person name="Murdoch R.W."/>
            <person name="Higgins S."/>
            <person name="Loffler F."/>
        </authorList>
    </citation>
    <scope>NUCLEOTIDE SEQUENCE</scope>
</reference>
<accession>A0A645GVI1</accession>